<keyword evidence="5" id="KW-1133">Transmembrane helix</keyword>
<dbReference type="Pfam" id="PF03717">
    <property type="entry name" value="PBP_dimer"/>
    <property type="match status" value="1"/>
</dbReference>
<reference evidence="8 9" key="1">
    <citation type="submission" date="2021-03" db="EMBL/GenBank/DDBJ databases">
        <title>Sequencing the genomes of 1000 actinobacteria strains.</title>
        <authorList>
            <person name="Klenk H.-P."/>
        </authorList>
    </citation>
    <scope>NUCLEOTIDE SEQUENCE [LARGE SCALE GENOMIC DNA]</scope>
    <source>
        <strain evidence="8 9">DSM 46670</strain>
    </source>
</reference>
<dbReference type="Gene3D" id="3.40.710.10">
    <property type="entry name" value="DD-peptidase/beta-lactamase superfamily"/>
    <property type="match status" value="1"/>
</dbReference>
<keyword evidence="5" id="KW-0812">Transmembrane</keyword>
<dbReference type="InterPro" id="IPR001460">
    <property type="entry name" value="PCN-bd_Tpept"/>
</dbReference>
<dbReference type="InterPro" id="IPR036138">
    <property type="entry name" value="PBP_dimer_sf"/>
</dbReference>
<dbReference type="InterPro" id="IPR012338">
    <property type="entry name" value="Beta-lactam/transpept-like"/>
</dbReference>
<dbReference type="EMBL" id="JAGINW010000001">
    <property type="protein sequence ID" value="MBP2324008.1"/>
    <property type="molecule type" value="Genomic_DNA"/>
</dbReference>
<comment type="caution">
    <text evidence="8">The sequence shown here is derived from an EMBL/GenBank/DDBJ whole genome shotgun (WGS) entry which is preliminary data.</text>
</comment>
<evidence type="ECO:0000313" key="9">
    <source>
        <dbReference type="Proteomes" id="UP001519332"/>
    </source>
</evidence>
<feature type="compositionally biased region" description="Basic residues" evidence="4">
    <location>
        <begin position="39"/>
        <end position="51"/>
    </location>
</feature>
<gene>
    <name evidence="8" type="ORF">JOF56_004393</name>
</gene>
<feature type="compositionally biased region" description="Low complexity" evidence="4">
    <location>
        <begin position="25"/>
        <end position="38"/>
    </location>
</feature>
<feature type="transmembrane region" description="Helical" evidence="5">
    <location>
        <begin position="58"/>
        <end position="79"/>
    </location>
</feature>
<dbReference type="Pfam" id="PF00905">
    <property type="entry name" value="Transpeptidase"/>
    <property type="match status" value="1"/>
</dbReference>
<keyword evidence="8" id="KW-0132">Cell division</keyword>
<name>A0ABS4TJC3_9PSEU</name>
<dbReference type="PANTHER" id="PTHR30627:SF1">
    <property type="entry name" value="PEPTIDOGLYCAN D,D-TRANSPEPTIDASE FTSI"/>
    <property type="match status" value="1"/>
</dbReference>
<feature type="domain" description="Penicillin-binding protein dimerisation" evidence="7">
    <location>
        <begin position="102"/>
        <end position="260"/>
    </location>
</feature>
<comment type="subcellular location">
    <subcellularLocation>
        <location evidence="1">Membrane</location>
    </subcellularLocation>
</comment>
<evidence type="ECO:0000313" key="8">
    <source>
        <dbReference type="EMBL" id="MBP2324008.1"/>
    </source>
</evidence>
<evidence type="ECO:0000256" key="5">
    <source>
        <dbReference type="SAM" id="Phobius"/>
    </source>
</evidence>
<dbReference type="Gene3D" id="3.30.450.330">
    <property type="match status" value="1"/>
</dbReference>
<feature type="region of interest" description="Disordered" evidence="4">
    <location>
        <begin position="330"/>
        <end position="361"/>
    </location>
</feature>
<evidence type="ECO:0000256" key="3">
    <source>
        <dbReference type="ARBA" id="ARBA00023136"/>
    </source>
</evidence>
<keyword evidence="3 5" id="KW-0472">Membrane</keyword>
<evidence type="ECO:0000256" key="2">
    <source>
        <dbReference type="ARBA" id="ARBA00007171"/>
    </source>
</evidence>
<evidence type="ECO:0000256" key="1">
    <source>
        <dbReference type="ARBA" id="ARBA00004370"/>
    </source>
</evidence>
<dbReference type="Proteomes" id="UP001519332">
    <property type="component" value="Unassembled WGS sequence"/>
</dbReference>
<dbReference type="InterPro" id="IPR005311">
    <property type="entry name" value="PBP_dimer"/>
</dbReference>
<evidence type="ECO:0000259" key="6">
    <source>
        <dbReference type="Pfam" id="PF00905"/>
    </source>
</evidence>
<dbReference type="SUPFAM" id="SSF56519">
    <property type="entry name" value="Penicillin binding protein dimerisation domain"/>
    <property type="match status" value="1"/>
</dbReference>
<dbReference type="GO" id="GO:0051301">
    <property type="term" value="P:cell division"/>
    <property type="evidence" value="ECO:0007669"/>
    <property type="project" value="UniProtKB-KW"/>
</dbReference>
<accession>A0ABS4TJC3</accession>
<feature type="region of interest" description="Disordered" evidence="4">
    <location>
        <begin position="1"/>
        <end position="51"/>
    </location>
</feature>
<sequence length="654" mass="70506">MPRDWDKPVTRKPPPLRQTMHRSPRQPAGKPAGGAARKPPAKRPSMARRKRPVANNRLRILSVRFVLIAALVAAGVKLIQVQGFEAEALSQKADQQRSLTIPIPAKRGEIVDRNGKQLAFSVETRALSWAPKSVKREYEKTKVDYDTRIQEIAAKIKDVVPAADQQDLLNKMRSGNFTYLLQDITPAQEREIRRKYPEVTSEPRARREYPGGTIASNILGFANWRSESKDRNSVHGLFGMENDRDTELAGEAGSQTVDTEGGADGVVIPGTERNLREAKDGSDIELTIDADIQYDVQRKLADYVAKSGAKGGSAVVLDAHTGEVYALANDKSFDPADPKGPNGLGDTDATGNPAVTTPYEPGSVNKIVTAAAAIEDGITKPDDTLRVPGTHKVADRVIGDAWDHGTLTMTATGVFAKSSNIGTLLLAEQVGPDRYADMLKKFGLGQKTGVGLPGESAGSVPDRKAWSGSTFGNLPIGQGLSMTVLQMAGMYQTIANNGVRVSPRIIKSIVDRDGNRHVEPRPEGVRVVSDQTAITVRNMFRAVTQKAPNGQSGTGPGAALTGYQISGKTGTAQQVDPTTNKYSNSLYWITFAGILPADNPRFVVGIVLDKPNYSGNEFGRTAAPLFHDIASYLAQRANLPLSPEQTPIVPLVLN</sequence>
<comment type="similarity">
    <text evidence="2">Belongs to the transpeptidase family.</text>
</comment>
<evidence type="ECO:0000259" key="7">
    <source>
        <dbReference type="Pfam" id="PF03717"/>
    </source>
</evidence>
<organism evidence="8 9">
    <name type="scientific">Kibdelosporangium banguiense</name>
    <dbReference type="NCBI Taxonomy" id="1365924"/>
    <lineage>
        <taxon>Bacteria</taxon>
        <taxon>Bacillati</taxon>
        <taxon>Actinomycetota</taxon>
        <taxon>Actinomycetes</taxon>
        <taxon>Pseudonocardiales</taxon>
        <taxon>Pseudonocardiaceae</taxon>
        <taxon>Kibdelosporangium</taxon>
    </lineage>
</organism>
<dbReference type="Gene3D" id="3.90.1310.10">
    <property type="entry name" value="Penicillin-binding protein 2a (Domain 2)"/>
    <property type="match status" value="1"/>
</dbReference>
<protein>
    <submittedName>
        <fullName evidence="8">Cell division protein FtsI (Penicillin-binding protein 3)</fullName>
    </submittedName>
</protein>
<feature type="domain" description="Penicillin-binding protein transpeptidase" evidence="6">
    <location>
        <begin position="312"/>
        <end position="629"/>
    </location>
</feature>
<keyword evidence="8" id="KW-0131">Cell cycle</keyword>
<dbReference type="PANTHER" id="PTHR30627">
    <property type="entry name" value="PEPTIDOGLYCAN D,D-TRANSPEPTIDASE"/>
    <property type="match status" value="1"/>
</dbReference>
<dbReference type="InterPro" id="IPR050515">
    <property type="entry name" value="Beta-lactam/transpept"/>
</dbReference>
<keyword evidence="9" id="KW-1185">Reference proteome</keyword>
<dbReference type="SUPFAM" id="SSF56601">
    <property type="entry name" value="beta-lactamase/transpeptidase-like"/>
    <property type="match status" value="1"/>
</dbReference>
<proteinExistence type="inferred from homology"/>
<evidence type="ECO:0000256" key="4">
    <source>
        <dbReference type="SAM" id="MobiDB-lite"/>
    </source>
</evidence>